<evidence type="ECO:0000256" key="6">
    <source>
        <dbReference type="ARBA" id="ARBA00023136"/>
    </source>
</evidence>
<feature type="transmembrane region" description="Helical" evidence="8">
    <location>
        <begin position="296"/>
        <end position="320"/>
    </location>
</feature>
<reference evidence="9 10" key="1">
    <citation type="submission" date="2021-12" db="EMBL/GenBank/DDBJ databases">
        <title>High titer production of polyol ester of fatty acids by Rhodotorula paludigena BS15 towards product separation-free biomass refinery.</title>
        <authorList>
            <person name="Mano J."/>
            <person name="Ono H."/>
            <person name="Tanaka T."/>
            <person name="Naito K."/>
            <person name="Sushida H."/>
            <person name="Ike M."/>
            <person name="Tokuyasu K."/>
            <person name="Kitaoka M."/>
        </authorList>
    </citation>
    <scope>NUCLEOTIDE SEQUENCE [LARGE SCALE GENOMIC DNA]</scope>
    <source>
        <strain evidence="9 10">BS15</strain>
    </source>
</reference>
<evidence type="ECO:0000256" key="7">
    <source>
        <dbReference type="SAM" id="MobiDB-lite"/>
    </source>
</evidence>
<dbReference type="EMBL" id="BQKY01000001">
    <property type="protein sequence ID" value="GJN87089.1"/>
    <property type="molecule type" value="Genomic_DNA"/>
</dbReference>
<dbReference type="PANTHER" id="PTHR23514">
    <property type="entry name" value="BYPASS OF STOP CODON PROTEIN 6"/>
    <property type="match status" value="1"/>
</dbReference>
<dbReference type="Gene3D" id="1.20.1250.20">
    <property type="entry name" value="MFS general substrate transporter like domains"/>
    <property type="match status" value="2"/>
</dbReference>
<protein>
    <recommendedName>
        <fullName evidence="11">MFS general substrate transporter</fullName>
    </recommendedName>
</protein>
<keyword evidence="10" id="KW-1185">Reference proteome</keyword>
<comment type="caution">
    <text evidence="9">The sequence shown here is derived from an EMBL/GenBank/DDBJ whole genome shotgun (WGS) entry which is preliminary data.</text>
</comment>
<feature type="transmembrane region" description="Helical" evidence="8">
    <location>
        <begin position="175"/>
        <end position="196"/>
    </location>
</feature>
<dbReference type="InterPro" id="IPR036259">
    <property type="entry name" value="MFS_trans_sf"/>
</dbReference>
<dbReference type="GO" id="GO:0016020">
    <property type="term" value="C:membrane"/>
    <property type="evidence" value="ECO:0007669"/>
    <property type="project" value="TreeGrafter"/>
</dbReference>
<evidence type="ECO:0000256" key="2">
    <source>
        <dbReference type="ARBA" id="ARBA00008335"/>
    </source>
</evidence>
<evidence type="ECO:0000313" key="9">
    <source>
        <dbReference type="EMBL" id="GJN87089.1"/>
    </source>
</evidence>
<keyword evidence="6 8" id="KW-0472">Membrane</keyword>
<evidence type="ECO:0000256" key="4">
    <source>
        <dbReference type="ARBA" id="ARBA00022692"/>
    </source>
</evidence>
<keyword evidence="3" id="KW-0813">Transport</keyword>
<dbReference type="Pfam" id="PF07690">
    <property type="entry name" value="MFS_1"/>
    <property type="match status" value="1"/>
</dbReference>
<feature type="transmembrane region" description="Helical" evidence="8">
    <location>
        <begin position="114"/>
        <end position="135"/>
    </location>
</feature>
<dbReference type="GO" id="GO:0012505">
    <property type="term" value="C:endomembrane system"/>
    <property type="evidence" value="ECO:0007669"/>
    <property type="project" value="UniProtKB-SubCell"/>
</dbReference>
<feature type="transmembrane region" description="Helical" evidence="8">
    <location>
        <begin position="50"/>
        <end position="73"/>
    </location>
</feature>
<evidence type="ECO:0000256" key="8">
    <source>
        <dbReference type="SAM" id="Phobius"/>
    </source>
</evidence>
<evidence type="ECO:0000256" key="5">
    <source>
        <dbReference type="ARBA" id="ARBA00022989"/>
    </source>
</evidence>
<gene>
    <name evidence="9" type="ORF">Rhopal_000034-T1</name>
</gene>
<feature type="transmembrane region" description="Helical" evidence="8">
    <location>
        <begin position="79"/>
        <end position="102"/>
    </location>
</feature>
<keyword evidence="4 8" id="KW-0812">Transmembrane</keyword>
<evidence type="ECO:0000256" key="3">
    <source>
        <dbReference type="ARBA" id="ARBA00022448"/>
    </source>
</evidence>
<dbReference type="InterPro" id="IPR011701">
    <property type="entry name" value="MFS"/>
</dbReference>
<dbReference type="PANTHER" id="PTHR23514:SF3">
    <property type="entry name" value="BYPASS OF STOP CODON PROTEIN 6"/>
    <property type="match status" value="1"/>
</dbReference>
<accession>A0AAV5GB77</accession>
<dbReference type="AlphaFoldDB" id="A0AAV5GB77"/>
<organism evidence="9 10">
    <name type="scientific">Rhodotorula paludigena</name>
    <dbReference type="NCBI Taxonomy" id="86838"/>
    <lineage>
        <taxon>Eukaryota</taxon>
        <taxon>Fungi</taxon>
        <taxon>Dikarya</taxon>
        <taxon>Basidiomycota</taxon>
        <taxon>Pucciniomycotina</taxon>
        <taxon>Microbotryomycetes</taxon>
        <taxon>Sporidiobolales</taxon>
        <taxon>Sporidiobolaceae</taxon>
        <taxon>Rhodotorula</taxon>
    </lineage>
</organism>
<feature type="region of interest" description="Disordered" evidence="7">
    <location>
        <begin position="1"/>
        <end position="23"/>
    </location>
</feature>
<comment type="subcellular location">
    <subcellularLocation>
        <location evidence="1">Endomembrane system</location>
        <topology evidence="1">Multi-pass membrane protein</topology>
    </subcellularLocation>
</comment>
<evidence type="ECO:0000256" key="1">
    <source>
        <dbReference type="ARBA" id="ARBA00004127"/>
    </source>
</evidence>
<evidence type="ECO:0008006" key="11">
    <source>
        <dbReference type="Google" id="ProtNLM"/>
    </source>
</evidence>
<feature type="transmembrane region" description="Helical" evidence="8">
    <location>
        <begin position="332"/>
        <end position="350"/>
    </location>
</feature>
<dbReference type="Proteomes" id="UP001342314">
    <property type="component" value="Unassembled WGS sequence"/>
</dbReference>
<feature type="transmembrane region" description="Helical" evidence="8">
    <location>
        <begin position="202"/>
        <end position="220"/>
    </location>
</feature>
<comment type="similarity">
    <text evidence="2">Belongs to the major facilitator superfamily.</text>
</comment>
<sequence length="399" mass="42438">MSETMVAGSFATPDEHHAAGLPHTSTLDTRLQKDDKISRREKRDSRTREFSCYWAMFIAGWSDASSGPLIPYIQAHYGLTYSVVSLLFLGFMAGYLAAAILCPPLTARFGIGKVIVVGACFQAIGFGLLIAAFPFPVFPVLFATAGFGVAFQSANSNVFFATLPKAEKRLSFLHGVYGLGGAVCPLAATAFASSGILFSRFYAISLGMSVINIAVLTYAFKFNYRTEGVDAVSTATSSEATRAEQEHGLELNAIGSAAALEPRSGETSGEIHAGAAAPIKTGGWNSTSMRAARHRITWTCAPFIMLYVGAEVSMGGWIVTFLMENRSGGADAGYVATGFWLGIMVGRIISIPLNLRVGEKRIIYLYIIAALALETGSISIIAAIGQVGSASMPFLLTNR</sequence>
<feature type="transmembrane region" description="Helical" evidence="8">
    <location>
        <begin position="362"/>
        <end position="385"/>
    </location>
</feature>
<dbReference type="GO" id="GO:0022857">
    <property type="term" value="F:transmembrane transporter activity"/>
    <property type="evidence" value="ECO:0007669"/>
    <property type="project" value="InterPro"/>
</dbReference>
<feature type="transmembrane region" description="Helical" evidence="8">
    <location>
        <begin position="141"/>
        <end position="163"/>
    </location>
</feature>
<dbReference type="InterPro" id="IPR051788">
    <property type="entry name" value="MFS_Transporter"/>
</dbReference>
<name>A0AAV5GB77_9BASI</name>
<proteinExistence type="inferred from homology"/>
<evidence type="ECO:0000313" key="10">
    <source>
        <dbReference type="Proteomes" id="UP001342314"/>
    </source>
</evidence>
<keyword evidence="5 8" id="KW-1133">Transmembrane helix</keyword>
<dbReference type="SUPFAM" id="SSF103473">
    <property type="entry name" value="MFS general substrate transporter"/>
    <property type="match status" value="1"/>
</dbReference>